<dbReference type="GO" id="GO:0003924">
    <property type="term" value="F:GTPase activity"/>
    <property type="evidence" value="ECO:0007669"/>
    <property type="project" value="InterPro"/>
</dbReference>
<name>D8LPQ2_ECTSI</name>
<dbReference type="OMA" id="HGFYKYM"/>
<dbReference type="NCBIfam" id="TIGR00231">
    <property type="entry name" value="small_GTP"/>
    <property type="match status" value="1"/>
</dbReference>
<keyword evidence="8" id="KW-1185">Reference proteome</keyword>
<evidence type="ECO:0000256" key="2">
    <source>
        <dbReference type="ARBA" id="ARBA00022741"/>
    </source>
</evidence>
<accession>D8LPQ2</accession>
<dbReference type="GO" id="GO:0034067">
    <property type="term" value="P:protein localization to Golgi apparatus"/>
    <property type="evidence" value="ECO:0007669"/>
    <property type="project" value="TreeGrafter"/>
</dbReference>
<dbReference type="PROSITE" id="PS51417">
    <property type="entry name" value="ARF"/>
    <property type="match status" value="1"/>
</dbReference>
<evidence type="ECO:0000313" key="8">
    <source>
        <dbReference type="Proteomes" id="UP000002630"/>
    </source>
</evidence>
<dbReference type="InParanoid" id="D8LPQ2"/>
<protein>
    <submittedName>
        <fullName evidence="7">ARFRP1, ARF-like Ras superfamily GTPase</fullName>
    </submittedName>
</protein>
<evidence type="ECO:0000256" key="4">
    <source>
        <dbReference type="PIRSR" id="PIRSR606689-1"/>
    </source>
</evidence>
<dbReference type="SMART" id="SM00175">
    <property type="entry name" value="RAB"/>
    <property type="match status" value="1"/>
</dbReference>
<dbReference type="GO" id="GO:0046872">
    <property type="term" value="F:metal ion binding"/>
    <property type="evidence" value="ECO:0007669"/>
    <property type="project" value="UniProtKB-KW"/>
</dbReference>
<dbReference type="PROSITE" id="PS51419">
    <property type="entry name" value="RAB"/>
    <property type="match status" value="1"/>
</dbReference>
<dbReference type="FunFam" id="3.40.50.300:FF:001166">
    <property type="entry name" value="ADP-ribosylation factor D"/>
    <property type="match status" value="1"/>
</dbReference>
<proteinExistence type="inferred from homology"/>
<dbReference type="InterPro" id="IPR005225">
    <property type="entry name" value="Small_GTP-bd"/>
</dbReference>
<keyword evidence="3 4" id="KW-0342">GTP-binding</keyword>
<keyword evidence="5" id="KW-0460">Magnesium</keyword>
<keyword evidence="5" id="KW-0479">Metal-binding</keyword>
<reference evidence="7 8" key="1">
    <citation type="journal article" date="2010" name="Nature">
        <title>The Ectocarpus genome and the independent evolution of multicellularity in brown algae.</title>
        <authorList>
            <person name="Cock J.M."/>
            <person name="Sterck L."/>
            <person name="Rouze P."/>
            <person name="Scornet D."/>
            <person name="Allen A.E."/>
            <person name="Amoutzias G."/>
            <person name="Anthouard V."/>
            <person name="Artiguenave F."/>
            <person name="Aury J.M."/>
            <person name="Badger J.H."/>
            <person name="Beszteri B."/>
            <person name="Billiau K."/>
            <person name="Bonnet E."/>
            <person name="Bothwell J.H."/>
            <person name="Bowler C."/>
            <person name="Boyen C."/>
            <person name="Brownlee C."/>
            <person name="Carrano C.J."/>
            <person name="Charrier B."/>
            <person name="Cho G.Y."/>
            <person name="Coelho S.M."/>
            <person name="Collen J."/>
            <person name="Corre E."/>
            <person name="Da Silva C."/>
            <person name="Delage L."/>
            <person name="Delaroque N."/>
            <person name="Dittami S.M."/>
            <person name="Doulbeau S."/>
            <person name="Elias M."/>
            <person name="Farnham G."/>
            <person name="Gachon C.M."/>
            <person name="Gschloessl B."/>
            <person name="Heesch S."/>
            <person name="Jabbari K."/>
            <person name="Jubin C."/>
            <person name="Kawai H."/>
            <person name="Kimura K."/>
            <person name="Kloareg B."/>
            <person name="Kupper F.C."/>
            <person name="Lang D."/>
            <person name="Le Bail A."/>
            <person name="Leblanc C."/>
            <person name="Lerouge P."/>
            <person name="Lohr M."/>
            <person name="Lopez P.J."/>
            <person name="Martens C."/>
            <person name="Maumus F."/>
            <person name="Michel G."/>
            <person name="Miranda-Saavedra D."/>
            <person name="Morales J."/>
            <person name="Moreau H."/>
            <person name="Motomura T."/>
            <person name="Nagasato C."/>
            <person name="Napoli C.A."/>
            <person name="Nelson D.R."/>
            <person name="Nyvall-Collen P."/>
            <person name="Peters A.F."/>
            <person name="Pommier C."/>
            <person name="Potin P."/>
            <person name="Poulain J."/>
            <person name="Quesneville H."/>
            <person name="Read B."/>
            <person name="Rensing S.A."/>
            <person name="Ritter A."/>
            <person name="Rousvoal S."/>
            <person name="Samanta M."/>
            <person name="Samson G."/>
            <person name="Schroeder D.C."/>
            <person name="Segurens B."/>
            <person name="Strittmatter M."/>
            <person name="Tonon T."/>
            <person name="Tregear J.W."/>
            <person name="Valentin K."/>
            <person name="von Dassow P."/>
            <person name="Yamagishi T."/>
            <person name="Van de Peer Y."/>
            <person name="Wincker P."/>
        </authorList>
    </citation>
    <scope>NUCLEOTIDE SEQUENCE [LARGE SCALE GENOMIC DNA]</scope>
    <source>
        <strain evidence="8">Ec32 / CCAP1310/4</strain>
    </source>
</reference>
<dbReference type="AlphaFoldDB" id="D8LPQ2"/>
<dbReference type="PANTHER" id="PTHR45909">
    <property type="entry name" value="ADP-RIBOSYLATION FACTOR-RELATED PROTEIN 1"/>
    <property type="match status" value="1"/>
</dbReference>
<dbReference type="InterPro" id="IPR024156">
    <property type="entry name" value="Small_GTPase_ARF"/>
</dbReference>
<dbReference type="SUPFAM" id="SSF52540">
    <property type="entry name" value="P-loop containing nucleoside triphosphate hydrolases"/>
    <property type="match status" value="1"/>
</dbReference>
<feature type="binding site" evidence="5">
    <location>
        <position position="31"/>
    </location>
    <ligand>
        <name>Mg(2+)</name>
        <dbReference type="ChEBI" id="CHEBI:18420"/>
    </ligand>
</feature>
<dbReference type="GO" id="GO:0005794">
    <property type="term" value="C:Golgi apparatus"/>
    <property type="evidence" value="ECO:0007669"/>
    <property type="project" value="TreeGrafter"/>
</dbReference>
<dbReference type="Pfam" id="PF00025">
    <property type="entry name" value="Arf"/>
    <property type="match status" value="1"/>
</dbReference>
<evidence type="ECO:0000256" key="6">
    <source>
        <dbReference type="RuleBase" id="RU003925"/>
    </source>
</evidence>
<dbReference type="Proteomes" id="UP000002630">
    <property type="component" value="Linkage Group LG13"/>
</dbReference>
<feature type="binding site" evidence="5">
    <location>
        <position position="55"/>
    </location>
    <ligand>
        <name>Mg(2+)</name>
        <dbReference type="ChEBI" id="CHEBI:18420"/>
    </ligand>
</feature>
<dbReference type="EMBL" id="FN649738">
    <property type="protein sequence ID" value="CBN77357.1"/>
    <property type="molecule type" value="Genomic_DNA"/>
</dbReference>
<dbReference type="SMART" id="SM00178">
    <property type="entry name" value="SAR"/>
    <property type="match status" value="1"/>
</dbReference>
<dbReference type="STRING" id="2880.D8LPQ2"/>
<dbReference type="SMART" id="SM00177">
    <property type="entry name" value="ARF"/>
    <property type="match status" value="1"/>
</dbReference>
<dbReference type="GO" id="GO:0043001">
    <property type="term" value="P:Golgi to plasma membrane protein transport"/>
    <property type="evidence" value="ECO:0007669"/>
    <property type="project" value="TreeGrafter"/>
</dbReference>
<evidence type="ECO:0000256" key="1">
    <source>
        <dbReference type="ARBA" id="ARBA00010290"/>
    </source>
</evidence>
<dbReference type="Gene3D" id="3.40.50.300">
    <property type="entry name" value="P-loop containing nucleotide triphosphate hydrolases"/>
    <property type="match status" value="1"/>
</dbReference>
<feature type="binding site" evidence="4">
    <location>
        <position position="77"/>
    </location>
    <ligand>
        <name>GTP</name>
        <dbReference type="ChEBI" id="CHEBI:37565"/>
    </ligand>
</feature>
<dbReference type="eggNOG" id="KOG0076">
    <property type="taxonomic scope" value="Eukaryota"/>
</dbReference>
<dbReference type="InterPro" id="IPR006689">
    <property type="entry name" value="Small_GTPase_ARF/SAR"/>
</dbReference>
<dbReference type="GO" id="GO:0005525">
    <property type="term" value="F:GTP binding"/>
    <property type="evidence" value="ECO:0007669"/>
    <property type="project" value="UniProtKB-KW"/>
</dbReference>
<dbReference type="OrthoDB" id="414781at2759"/>
<sequence length="194" mass="21500">MFSLIAGLIRYLFSKTEINVLILGLDYAGKTTLLEQMKGIFKKVQGIPPSKIPPTVGLNVGKMDVGGCKLTFWDLGGQVRVRSLWEKYYADAHGLIFVMDSADVGRFEEARMAFDTVKEQGELHGVPLMMLANKQDLPEAISTADISVQFDMHKITKVAFRLQPCSGLTCDGVAEGIHWIVDEAKKRARPRVDA</sequence>
<dbReference type="EMBL" id="FN648741">
    <property type="protein sequence ID" value="CBN77357.1"/>
    <property type="molecule type" value="Genomic_DNA"/>
</dbReference>
<evidence type="ECO:0000256" key="5">
    <source>
        <dbReference type="PIRSR" id="PIRSR606689-2"/>
    </source>
</evidence>
<dbReference type="PRINTS" id="PR00328">
    <property type="entry name" value="SAR1GTPBP"/>
</dbReference>
<dbReference type="PANTHER" id="PTHR45909:SF1">
    <property type="entry name" value="ADP-RIBOSYLATION FACTOR-RELATED PROTEIN 1"/>
    <property type="match status" value="1"/>
</dbReference>
<organism evidence="7 8">
    <name type="scientific">Ectocarpus siliculosus</name>
    <name type="common">Brown alga</name>
    <name type="synonym">Conferva siliculosa</name>
    <dbReference type="NCBI Taxonomy" id="2880"/>
    <lineage>
        <taxon>Eukaryota</taxon>
        <taxon>Sar</taxon>
        <taxon>Stramenopiles</taxon>
        <taxon>Ochrophyta</taxon>
        <taxon>PX clade</taxon>
        <taxon>Phaeophyceae</taxon>
        <taxon>Ectocarpales</taxon>
        <taxon>Ectocarpaceae</taxon>
        <taxon>Ectocarpus</taxon>
    </lineage>
</organism>
<keyword evidence="2 4" id="KW-0547">Nucleotide-binding</keyword>
<dbReference type="GO" id="GO:0006886">
    <property type="term" value="P:intracellular protein transport"/>
    <property type="evidence" value="ECO:0007669"/>
    <property type="project" value="TreeGrafter"/>
</dbReference>
<evidence type="ECO:0000313" key="7">
    <source>
        <dbReference type="EMBL" id="CBN77357.1"/>
    </source>
</evidence>
<feature type="binding site" evidence="4">
    <location>
        <begin position="133"/>
        <end position="136"/>
    </location>
    <ligand>
        <name>GTP</name>
        <dbReference type="ChEBI" id="CHEBI:37565"/>
    </ligand>
</feature>
<dbReference type="InterPro" id="IPR027417">
    <property type="entry name" value="P-loop_NTPase"/>
</dbReference>
<evidence type="ECO:0000256" key="3">
    <source>
        <dbReference type="ARBA" id="ARBA00023134"/>
    </source>
</evidence>
<feature type="binding site" evidence="4">
    <location>
        <begin position="24"/>
        <end position="31"/>
    </location>
    <ligand>
        <name>GTP</name>
        <dbReference type="ChEBI" id="CHEBI:37565"/>
    </ligand>
</feature>
<gene>
    <name evidence="7" type="primary">ARFRP1</name>
    <name evidence="7" type="ORF">Esi_0053_0037</name>
</gene>
<comment type="similarity">
    <text evidence="1 6">Belongs to the small GTPase superfamily. Arf family.</text>
</comment>